<evidence type="ECO:0000259" key="9">
    <source>
        <dbReference type="Pfam" id="PF17727"/>
    </source>
</evidence>
<evidence type="ECO:0000256" key="2">
    <source>
        <dbReference type="ARBA" id="ARBA00014129"/>
    </source>
</evidence>
<evidence type="ECO:0000313" key="10">
    <source>
        <dbReference type="EMBL" id="SHH44428.1"/>
    </source>
</evidence>
<evidence type="ECO:0000259" key="8">
    <source>
        <dbReference type="Pfam" id="PF05848"/>
    </source>
</evidence>
<sequence>MPSISDVIEKFIKELLKENKNIEIRRNELANFFNCAPSQINYVLTTRFNIDNGYYIESKKGGGGYIKIIKIDLDKNQYIKGVIYEKIKDNITYISSKKLISNLRQLGIITAREEKIILAAIDDKSINAPVKDLKDKIRASILKNILMSILGYF</sequence>
<dbReference type="InterPro" id="IPR008463">
    <property type="entry name" value="CtsR"/>
</dbReference>
<evidence type="ECO:0000256" key="4">
    <source>
        <dbReference type="ARBA" id="ARBA00023015"/>
    </source>
</evidence>
<evidence type="ECO:0000256" key="1">
    <source>
        <dbReference type="ARBA" id="ARBA00010189"/>
    </source>
</evidence>
<keyword evidence="5 7" id="KW-0238">DNA-binding</keyword>
<dbReference type="RefSeq" id="WP_072726005.1">
    <property type="nucleotide sequence ID" value="NZ_FQXH01000026.1"/>
</dbReference>
<reference evidence="11" key="1">
    <citation type="submission" date="2016-11" db="EMBL/GenBank/DDBJ databases">
        <authorList>
            <person name="Varghese N."/>
            <person name="Submissions S."/>
        </authorList>
    </citation>
    <scope>NUCLEOTIDE SEQUENCE [LARGE SCALE GENOMIC DNA]</scope>
    <source>
        <strain evidence="11">DSM 15285</strain>
    </source>
</reference>
<name>A0A1M5T175_9FIRM</name>
<evidence type="ECO:0000313" key="11">
    <source>
        <dbReference type="Proteomes" id="UP000242520"/>
    </source>
</evidence>
<keyword evidence="11" id="KW-1185">Reference proteome</keyword>
<dbReference type="GO" id="GO:0006355">
    <property type="term" value="P:regulation of DNA-templated transcription"/>
    <property type="evidence" value="ECO:0007669"/>
    <property type="project" value="UniProtKB-UniRule"/>
</dbReference>
<dbReference type="Proteomes" id="UP000242520">
    <property type="component" value="Unassembled WGS sequence"/>
</dbReference>
<dbReference type="EMBL" id="FQXH01000026">
    <property type="protein sequence ID" value="SHH44428.1"/>
    <property type="molecule type" value="Genomic_DNA"/>
</dbReference>
<dbReference type="Gene3D" id="1.10.1200.150">
    <property type="entry name" value="Transcriptional regulator CtsR, C-terminal domain"/>
    <property type="match status" value="1"/>
</dbReference>
<keyword evidence="3 7" id="KW-0678">Repressor</keyword>
<dbReference type="GO" id="GO:0003677">
    <property type="term" value="F:DNA binding"/>
    <property type="evidence" value="ECO:0007669"/>
    <property type="project" value="UniProtKB-UniRule"/>
</dbReference>
<dbReference type="OrthoDB" id="1680813at2"/>
<dbReference type="Pfam" id="PF17727">
    <property type="entry name" value="CtsR_C"/>
    <property type="match status" value="1"/>
</dbReference>
<evidence type="ECO:0000256" key="7">
    <source>
        <dbReference type="PIRNR" id="PIRNR010607"/>
    </source>
</evidence>
<feature type="domain" description="CtsR N-terminal HTH" evidence="8">
    <location>
        <begin position="3"/>
        <end position="71"/>
    </location>
</feature>
<protein>
    <recommendedName>
        <fullName evidence="2 7">Transcriptional regulator CtsR</fullName>
    </recommendedName>
</protein>
<dbReference type="Gene3D" id="3.30.56.130">
    <property type="entry name" value="Transcriptional regulator CtsR, winged HTH domain"/>
    <property type="match status" value="1"/>
</dbReference>
<proteinExistence type="inferred from homology"/>
<dbReference type="InterPro" id="IPR040465">
    <property type="entry name" value="CtsR_N"/>
</dbReference>
<dbReference type="AlphaFoldDB" id="A0A1M5T175"/>
<gene>
    <name evidence="10" type="ORF">SAMN02744040_01994</name>
</gene>
<dbReference type="InterPro" id="IPR041473">
    <property type="entry name" value="CtsR_C"/>
</dbReference>
<dbReference type="Pfam" id="PF05848">
    <property type="entry name" value="CtsR"/>
    <property type="match status" value="1"/>
</dbReference>
<keyword evidence="4 7" id="KW-0805">Transcription regulation</keyword>
<keyword evidence="6 7" id="KW-0804">Transcription</keyword>
<dbReference type="PIRSF" id="PIRSF010607">
    <property type="entry name" value="Txn_repr_CtsR"/>
    <property type="match status" value="1"/>
</dbReference>
<dbReference type="InterPro" id="IPR041902">
    <property type="entry name" value="CtsR_N_sf"/>
</dbReference>
<dbReference type="STRING" id="1123350.SAMN02744040_01994"/>
<dbReference type="InterPro" id="IPR041908">
    <property type="entry name" value="CtsR_C_sf"/>
</dbReference>
<evidence type="ECO:0000256" key="6">
    <source>
        <dbReference type="ARBA" id="ARBA00023163"/>
    </source>
</evidence>
<feature type="domain" description="CtsR C-terminal dimerization" evidence="9">
    <location>
        <begin position="76"/>
        <end position="147"/>
    </location>
</feature>
<evidence type="ECO:0000256" key="5">
    <source>
        <dbReference type="ARBA" id="ARBA00023125"/>
    </source>
</evidence>
<comment type="similarity">
    <text evidence="1 7">Belongs to the CtsR family.</text>
</comment>
<organism evidence="10 11">
    <name type="scientific">Tepidibacter thalassicus DSM 15285</name>
    <dbReference type="NCBI Taxonomy" id="1123350"/>
    <lineage>
        <taxon>Bacteria</taxon>
        <taxon>Bacillati</taxon>
        <taxon>Bacillota</taxon>
        <taxon>Clostridia</taxon>
        <taxon>Peptostreptococcales</taxon>
        <taxon>Peptostreptococcaceae</taxon>
        <taxon>Tepidibacter</taxon>
    </lineage>
</organism>
<evidence type="ECO:0000256" key="3">
    <source>
        <dbReference type="ARBA" id="ARBA00022491"/>
    </source>
</evidence>
<accession>A0A1M5T175</accession>